<organism evidence="7 8">
    <name type="scientific">Eiseniibacteriota bacterium</name>
    <dbReference type="NCBI Taxonomy" id="2212470"/>
    <lineage>
        <taxon>Bacteria</taxon>
        <taxon>Candidatus Eiseniibacteriota</taxon>
    </lineage>
</organism>
<keyword evidence="2" id="KW-0805">Transcription regulation</keyword>
<dbReference type="Proteomes" id="UP000748308">
    <property type="component" value="Unassembled WGS sequence"/>
</dbReference>
<keyword evidence="3" id="KW-0731">Sigma factor</keyword>
<evidence type="ECO:0000259" key="5">
    <source>
        <dbReference type="Pfam" id="PF04542"/>
    </source>
</evidence>
<evidence type="ECO:0000259" key="6">
    <source>
        <dbReference type="Pfam" id="PF08281"/>
    </source>
</evidence>
<protein>
    <submittedName>
        <fullName evidence="7">Sigma-70 family RNA polymerase sigma factor</fullName>
    </submittedName>
</protein>
<comment type="caution">
    <text evidence="7">The sequence shown here is derived from an EMBL/GenBank/DDBJ whole genome shotgun (WGS) entry which is preliminary data.</text>
</comment>
<dbReference type="EMBL" id="VGIY01000285">
    <property type="protein sequence ID" value="MBM3318190.1"/>
    <property type="molecule type" value="Genomic_DNA"/>
</dbReference>
<feature type="domain" description="RNA polymerase sigma factor 70 region 4 type 2" evidence="6">
    <location>
        <begin position="140"/>
        <end position="192"/>
    </location>
</feature>
<dbReference type="InterPro" id="IPR013249">
    <property type="entry name" value="RNA_pol_sigma70_r4_t2"/>
</dbReference>
<dbReference type="NCBIfam" id="TIGR02937">
    <property type="entry name" value="sigma70-ECF"/>
    <property type="match status" value="1"/>
</dbReference>
<comment type="similarity">
    <text evidence="1">Belongs to the sigma-70 factor family. ECF subfamily.</text>
</comment>
<evidence type="ECO:0000256" key="3">
    <source>
        <dbReference type="ARBA" id="ARBA00023082"/>
    </source>
</evidence>
<dbReference type="InterPro" id="IPR013324">
    <property type="entry name" value="RNA_pol_sigma_r3/r4-like"/>
</dbReference>
<name>A0A937XAE5_UNCEI</name>
<reference evidence="7" key="1">
    <citation type="submission" date="2019-03" db="EMBL/GenBank/DDBJ databases">
        <title>Lake Tanganyika Metagenome-Assembled Genomes (MAGs).</title>
        <authorList>
            <person name="Tran P."/>
        </authorList>
    </citation>
    <scope>NUCLEOTIDE SEQUENCE</scope>
    <source>
        <strain evidence="7">M_DeepCast_400m_m2_100</strain>
    </source>
</reference>
<dbReference type="CDD" id="cd06171">
    <property type="entry name" value="Sigma70_r4"/>
    <property type="match status" value="1"/>
</dbReference>
<dbReference type="InterPro" id="IPR036388">
    <property type="entry name" value="WH-like_DNA-bd_sf"/>
</dbReference>
<dbReference type="PANTHER" id="PTHR43133:SF51">
    <property type="entry name" value="RNA POLYMERASE SIGMA FACTOR"/>
    <property type="match status" value="1"/>
</dbReference>
<accession>A0A937XAE5</accession>
<evidence type="ECO:0000256" key="2">
    <source>
        <dbReference type="ARBA" id="ARBA00023015"/>
    </source>
</evidence>
<dbReference type="PANTHER" id="PTHR43133">
    <property type="entry name" value="RNA POLYMERASE ECF-TYPE SIGMA FACTO"/>
    <property type="match status" value="1"/>
</dbReference>
<dbReference type="SUPFAM" id="SSF88659">
    <property type="entry name" value="Sigma3 and sigma4 domains of RNA polymerase sigma factors"/>
    <property type="match status" value="1"/>
</dbReference>
<dbReference type="InterPro" id="IPR014284">
    <property type="entry name" value="RNA_pol_sigma-70_dom"/>
</dbReference>
<dbReference type="Pfam" id="PF08281">
    <property type="entry name" value="Sigma70_r4_2"/>
    <property type="match status" value="1"/>
</dbReference>
<dbReference type="GO" id="GO:0003677">
    <property type="term" value="F:DNA binding"/>
    <property type="evidence" value="ECO:0007669"/>
    <property type="project" value="InterPro"/>
</dbReference>
<dbReference type="SUPFAM" id="SSF88946">
    <property type="entry name" value="Sigma2 domain of RNA polymerase sigma factors"/>
    <property type="match status" value="1"/>
</dbReference>
<dbReference type="Gene3D" id="1.10.10.10">
    <property type="entry name" value="Winged helix-like DNA-binding domain superfamily/Winged helix DNA-binding domain"/>
    <property type="match status" value="1"/>
</dbReference>
<dbReference type="InterPro" id="IPR039425">
    <property type="entry name" value="RNA_pol_sigma-70-like"/>
</dbReference>
<proteinExistence type="inferred from homology"/>
<evidence type="ECO:0000256" key="1">
    <source>
        <dbReference type="ARBA" id="ARBA00010641"/>
    </source>
</evidence>
<evidence type="ECO:0000256" key="4">
    <source>
        <dbReference type="ARBA" id="ARBA00023163"/>
    </source>
</evidence>
<dbReference type="Pfam" id="PF04542">
    <property type="entry name" value="Sigma70_r2"/>
    <property type="match status" value="1"/>
</dbReference>
<keyword evidence="4" id="KW-0804">Transcription</keyword>
<feature type="domain" description="RNA polymerase sigma-70 region 2" evidence="5">
    <location>
        <begin position="36"/>
        <end position="102"/>
    </location>
</feature>
<dbReference type="Gene3D" id="1.10.1740.10">
    <property type="match status" value="1"/>
</dbReference>
<dbReference type="InterPro" id="IPR013325">
    <property type="entry name" value="RNA_pol_sigma_r2"/>
</dbReference>
<dbReference type="InterPro" id="IPR007627">
    <property type="entry name" value="RNA_pol_sigma70_r2"/>
</dbReference>
<evidence type="ECO:0000313" key="8">
    <source>
        <dbReference type="Proteomes" id="UP000748308"/>
    </source>
</evidence>
<dbReference type="GO" id="GO:0016987">
    <property type="term" value="F:sigma factor activity"/>
    <property type="evidence" value="ECO:0007669"/>
    <property type="project" value="UniProtKB-KW"/>
</dbReference>
<sequence length="208" mass="23681">MSGRGGGGGSSVRVAGDDLPLVKRSLEGDARAFAELVRRYEGALYRLAWRMLRNDEEARDVVQETFLRVFRALATFDQERRFSTWILRIATNLCIDHCRRRRVKWVSIDDHGEDDDRPPLVLAGSEAPPDRLHRDAALARRLDELVARLPPIYRAILELRYKQQLAYEEVAEVLGVPLGTVKARLHRAHRHLKELLAQSGLGPESLQD</sequence>
<dbReference type="GO" id="GO:0006352">
    <property type="term" value="P:DNA-templated transcription initiation"/>
    <property type="evidence" value="ECO:0007669"/>
    <property type="project" value="InterPro"/>
</dbReference>
<evidence type="ECO:0000313" key="7">
    <source>
        <dbReference type="EMBL" id="MBM3318190.1"/>
    </source>
</evidence>
<dbReference type="AlphaFoldDB" id="A0A937XAE5"/>
<gene>
    <name evidence="7" type="ORF">FJY75_10120</name>
</gene>